<dbReference type="GO" id="GO:0005886">
    <property type="term" value="C:plasma membrane"/>
    <property type="evidence" value="ECO:0007669"/>
    <property type="project" value="UniProtKB-SubCell"/>
</dbReference>
<dbReference type="GO" id="GO:0022857">
    <property type="term" value="F:transmembrane transporter activity"/>
    <property type="evidence" value="ECO:0007669"/>
    <property type="project" value="InterPro"/>
</dbReference>
<dbReference type="CDD" id="cd17321">
    <property type="entry name" value="MFS_MMR_MDR_like"/>
    <property type="match status" value="1"/>
</dbReference>
<protein>
    <submittedName>
        <fullName evidence="9">MFS transporter</fullName>
    </submittedName>
</protein>
<feature type="transmembrane region" description="Helical" evidence="7">
    <location>
        <begin position="367"/>
        <end position="388"/>
    </location>
</feature>
<evidence type="ECO:0000256" key="7">
    <source>
        <dbReference type="SAM" id="Phobius"/>
    </source>
</evidence>
<keyword evidence="4 7" id="KW-0812">Transmembrane</keyword>
<gene>
    <name evidence="9" type="ORF">GCM10011574_25740</name>
</gene>
<keyword evidence="6 7" id="KW-0472">Membrane</keyword>
<dbReference type="Pfam" id="PF07690">
    <property type="entry name" value="MFS_1"/>
    <property type="match status" value="1"/>
</dbReference>
<evidence type="ECO:0000256" key="1">
    <source>
        <dbReference type="ARBA" id="ARBA00004651"/>
    </source>
</evidence>
<dbReference type="PROSITE" id="PS50850">
    <property type="entry name" value="MFS"/>
    <property type="match status" value="1"/>
</dbReference>
<evidence type="ECO:0000313" key="10">
    <source>
        <dbReference type="Proteomes" id="UP000653480"/>
    </source>
</evidence>
<dbReference type="Gene3D" id="1.20.1250.20">
    <property type="entry name" value="MFS general substrate transporter like domains"/>
    <property type="match status" value="1"/>
</dbReference>
<proteinExistence type="predicted"/>
<feature type="transmembrane region" description="Helical" evidence="7">
    <location>
        <begin position="178"/>
        <end position="198"/>
    </location>
</feature>
<dbReference type="PANTHER" id="PTHR42718:SF46">
    <property type="entry name" value="BLR6921 PROTEIN"/>
    <property type="match status" value="1"/>
</dbReference>
<evidence type="ECO:0000256" key="6">
    <source>
        <dbReference type="ARBA" id="ARBA00023136"/>
    </source>
</evidence>
<dbReference type="InterPro" id="IPR011701">
    <property type="entry name" value="MFS"/>
</dbReference>
<dbReference type="InterPro" id="IPR020846">
    <property type="entry name" value="MFS_dom"/>
</dbReference>
<keyword evidence="5 7" id="KW-1133">Transmembrane helix</keyword>
<feature type="transmembrane region" description="Helical" evidence="7">
    <location>
        <begin position="90"/>
        <end position="116"/>
    </location>
</feature>
<dbReference type="OrthoDB" id="7375466at2"/>
<dbReference type="PRINTS" id="PR01036">
    <property type="entry name" value="TCRTETB"/>
</dbReference>
<feature type="transmembrane region" description="Helical" evidence="7">
    <location>
        <begin position="409"/>
        <end position="429"/>
    </location>
</feature>
<accession>A0A8H9GXX0</accession>
<comment type="caution">
    <text evidence="9">The sequence shown here is derived from an EMBL/GenBank/DDBJ whole genome shotgun (WGS) entry which is preliminary data.</text>
</comment>
<dbReference type="Gene3D" id="1.20.1720.10">
    <property type="entry name" value="Multidrug resistance protein D"/>
    <property type="match status" value="1"/>
</dbReference>
<feature type="transmembrane region" description="Helical" evidence="7">
    <location>
        <begin position="238"/>
        <end position="257"/>
    </location>
</feature>
<feature type="transmembrane region" description="Helical" evidence="7">
    <location>
        <begin position="277"/>
        <end position="299"/>
    </location>
</feature>
<comment type="subcellular location">
    <subcellularLocation>
        <location evidence="1">Cell membrane</location>
        <topology evidence="1">Multi-pass membrane protein</topology>
    </subcellularLocation>
</comment>
<reference evidence="9" key="2">
    <citation type="submission" date="2020-09" db="EMBL/GenBank/DDBJ databases">
        <authorList>
            <person name="Sun Q."/>
            <person name="Zhou Y."/>
        </authorList>
    </citation>
    <scope>NUCLEOTIDE SEQUENCE</scope>
    <source>
        <strain evidence="9">CGMCC 4.7138</strain>
    </source>
</reference>
<feature type="transmembrane region" description="Helical" evidence="7">
    <location>
        <begin position="311"/>
        <end position="331"/>
    </location>
</feature>
<name>A0A8H9GXX0_9ACTN</name>
<evidence type="ECO:0000313" key="9">
    <source>
        <dbReference type="EMBL" id="GGO09828.1"/>
    </source>
</evidence>
<reference evidence="9" key="1">
    <citation type="journal article" date="2014" name="Int. J. Syst. Evol. Microbiol.">
        <title>Complete genome sequence of Corynebacterium casei LMG S-19264T (=DSM 44701T), isolated from a smear-ripened cheese.</title>
        <authorList>
            <consortium name="US DOE Joint Genome Institute (JGI-PGF)"/>
            <person name="Walter F."/>
            <person name="Albersmeier A."/>
            <person name="Kalinowski J."/>
            <person name="Ruckert C."/>
        </authorList>
    </citation>
    <scope>NUCLEOTIDE SEQUENCE</scope>
    <source>
        <strain evidence="9">CGMCC 4.7138</strain>
    </source>
</reference>
<evidence type="ECO:0000256" key="3">
    <source>
        <dbReference type="ARBA" id="ARBA00022475"/>
    </source>
</evidence>
<sequence>MRDLLRESRRPHRVREHPYAPWFAVGAVCIGAFMGQLDASIVTLAFPALEREFGASLAAVQWVSLGYLLVLVALLAGAGRLADVAGRKLVYLYGFVVFTVASAACGLAPSLAVLVACRLVQAAGAAMLQANSVALVVSSVPRARMRAGLGMQAAAQALGLALGPALGGVLVATAGWRWVFWINVPVGCAAVVAGRYLLPRTRQRGRGGRFDWQGLILLAASTSALLLAASVISGLELPSWSVPVLLAGAAGAAIGFWRWEARAPSALIDTALLRDRVVAAGLAGALGGYLVLFGPLVSIPQVLVAGGTGELVAGLVLTALPGGFAASALIGDRLLPRAWGDRRRCVVGAVAAAAGCALLAADPAAEGWAVAGLALTGAGLGLFVPANNTVVMAAVPERVSATAGGMVNMARGIGTALGIAAVTLALHLAGGSHAAGAHAAPAVLAAVALLAALTASGRVVRPGAGPYPGRS</sequence>
<evidence type="ECO:0000256" key="5">
    <source>
        <dbReference type="ARBA" id="ARBA00022989"/>
    </source>
</evidence>
<feature type="transmembrane region" description="Helical" evidence="7">
    <location>
        <begin position="210"/>
        <end position="232"/>
    </location>
</feature>
<dbReference type="SUPFAM" id="SSF103473">
    <property type="entry name" value="MFS general substrate transporter"/>
    <property type="match status" value="1"/>
</dbReference>
<dbReference type="PANTHER" id="PTHR42718">
    <property type="entry name" value="MAJOR FACILITATOR SUPERFAMILY MULTIDRUG TRANSPORTER MFSC"/>
    <property type="match status" value="1"/>
</dbReference>
<feature type="transmembrane region" description="Helical" evidence="7">
    <location>
        <begin position="153"/>
        <end position="172"/>
    </location>
</feature>
<feature type="transmembrane region" description="Helical" evidence="7">
    <location>
        <begin position="21"/>
        <end position="46"/>
    </location>
</feature>
<feature type="transmembrane region" description="Helical" evidence="7">
    <location>
        <begin position="122"/>
        <end position="141"/>
    </location>
</feature>
<keyword evidence="3" id="KW-1003">Cell membrane</keyword>
<dbReference type="EMBL" id="BMMN01000003">
    <property type="protein sequence ID" value="GGO09828.1"/>
    <property type="molecule type" value="Genomic_DNA"/>
</dbReference>
<dbReference type="AlphaFoldDB" id="A0A8H9GXX0"/>
<evidence type="ECO:0000256" key="2">
    <source>
        <dbReference type="ARBA" id="ARBA00022448"/>
    </source>
</evidence>
<feature type="transmembrane region" description="Helical" evidence="7">
    <location>
        <begin position="343"/>
        <end position="361"/>
    </location>
</feature>
<evidence type="ECO:0000259" key="8">
    <source>
        <dbReference type="PROSITE" id="PS50850"/>
    </source>
</evidence>
<feature type="transmembrane region" description="Helical" evidence="7">
    <location>
        <begin position="58"/>
        <end position="78"/>
    </location>
</feature>
<evidence type="ECO:0000256" key="4">
    <source>
        <dbReference type="ARBA" id="ARBA00022692"/>
    </source>
</evidence>
<dbReference type="InterPro" id="IPR036259">
    <property type="entry name" value="MFS_trans_sf"/>
</dbReference>
<keyword evidence="10" id="KW-1185">Reference proteome</keyword>
<organism evidence="9 10">
    <name type="scientific">Microbispora bryophytorum</name>
    <dbReference type="NCBI Taxonomy" id="1460882"/>
    <lineage>
        <taxon>Bacteria</taxon>
        <taxon>Bacillati</taxon>
        <taxon>Actinomycetota</taxon>
        <taxon>Actinomycetes</taxon>
        <taxon>Streptosporangiales</taxon>
        <taxon>Streptosporangiaceae</taxon>
        <taxon>Microbispora</taxon>
    </lineage>
</organism>
<dbReference type="RefSeq" id="WP_142574056.1">
    <property type="nucleotide sequence ID" value="NZ_BMMN01000003.1"/>
</dbReference>
<feature type="transmembrane region" description="Helical" evidence="7">
    <location>
        <begin position="435"/>
        <end position="453"/>
    </location>
</feature>
<dbReference type="Proteomes" id="UP000653480">
    <property type="component" value="Unassembled WGS sequence"/>
</dbReference>
<feature type="domain" description="Major facilitator superfamily (MFS) profile" evidence="8">
    <location>
        <begin position="24"/>
        <end position="463"/>
    </location>
</feature>
<dbReference type="InterPro" id="IPR005829">
    <property type="entry name" value="Sugar_transporter_CS"/>
</dbReference>
<dbReference type="PROSITE" id="PS00216">
    <property type="entry name" value="SUGAR_TRANSPORT_1"/>
    <property type="match status" value="1"/>
</dbReference>
<keyword evidence="2" id="KW-0813">Transport</keyword>